<sequence length="576" mass="65221">MPRKCSPIDLATLSRGQGMPPSRLTSLNYTTEEDVKMDTEDLAVVSTQPPPTLTTVNFDVQRHIMTFLPLTDLSALMRTCRLLSEVGFQPLCARSGEPLRTPTQILSFLEFLHIGAPHSPAPVIKDLRLSLEEHRVPQRKASYFEHHTREPAYFTTSSNPLQEEHLLRAYRNQALEAFCMILQKCCNLRRLYIDRWYEDVPIAPLTHVISSLTALEELRMPMVPRSQLCNDVRLASLPLRKLVLRPGRWHELPDALNLLQPLSSTLVELDIPVCRWKRPDAPFPHVRKLAIEFPASDDVVLDLVHAFPNLTHLSLGGTRNFHLCHTLSSRAEEDRLREHSQGQWRLLTYSWPSLVVVHTESPCVLYTLALPFKVPRVSIGYSAGDPAENMLPKILADTSPTCLEMRIKQVHFKYFPLPRRFTGLKPGDATASLQRFILTMEGTAVPDYVMVTSMLIDELKEALVGLPVTHLLLKFSLDHFFASRAHTRNVVRTICADAPRRVAAIARAAHSLRWVGVHVHVRGGPTWLYCWTVSREQPVVSDFDFNAAARVTLEEISEDDGWEMLAAEEMEDVAGL</sequence>
<keyword evidence="2" id="KW-1185">Reference proteome</keyword>
<evidence type="ECO:0000313" key="2">
    <source>
        <dbReference type="Proteomes" id="UP000292082"/>
    </source>
</evidence>
<dbReference type="Proteomes" id="UP000292082">
    <property type="component" value="Unassembled WGS sequence"/>
</dbReference>
<dbReference type="AlphaFoldDB" id="A0A4Q9QC13"/>
<proteinExistence type="predicted"/>
<evidence type="ECO:0000313" key="1">
    <source>
        <dbReference type="EMBL" id="TBU65282.1"/>
    </source>
</evidence>
<gene>
    <name evidence="1" type="ORF">BD310DRAFT_863795</name>
</gene>
<dbReference type="SUPFAM" id="SSF52047">
    <property type="entry name" value="RNI-like"/>
    <property type="match status" value="1"/>
</dbReference>
<organism evidence="1 2">
    <name type="scientific">Dichomitus squalens</name>
    <dbReference type="NCBI Taxonomy" id="114155"/>
    <lineage>
        <taxon>Eukaryota</taxon>
        <taxon>Fungi</taxon>
        <taxon>Dikarya</taxon>
        <taxon>Basidiomycota</taxon>
        <taxon>Agaricomycotina</taxon>
        <taxon>Agaricomycetes</taxon>
        <taxon>Polyporales</taxon>
        <taxon>Polyporaceae</taxon>
        <taxon>Dichomitus</taxon>
    </lineage>
</organism>
<accession>A0A4Q9QC13</accession>
<protein>
    <submittedName>
        <fullName evidence="1">Uncharacterized protein</fullName>
    </submittedName>
</protein>
<dbReference type="EMBL" id="ML145084">
    <property type="protein sequence ID" value="TBU65282.1"/>
    <property type="molecule type" value="Genomic_DNA"/>
</dbReference>
<dbReference type="InterPro" id="IPR032675">
    <property type="entry name" value="LRR_dom_sf"/>
</dbReference>
<reference evidence="1 2" key="1">
    <citation type="submission" date="2019-01" db="EMBL/GenBank/DDBJ databases">
        <title>Draft genome sequences of three monokaryotic isolates of the white-rot basidiomycete fungus Dichomitus squalens.</title>
        <authorList>
            <consortium name="DOE Joint Genome Institute"/>
            <person name="Lopez S.C."/>
            <person name="Andreopoulos B."/>
            <person name="Pangilinan J."/>
            <person name="Lipzen A."/>
            <person name="Riley R."/>
            <person name="Ahrendt S."/>
            <person name="Ng V."/>
            <person name="Barry K."/>
            <person name="Daum C."/>
            <person name="Grigoriev I.V."/>
            <person name="Hilden K.S."/>
            <person name="Makela M.R."/>
            <person name="de Vries R.P."/>
        </authorList>
    </citation>
    <scope>NUCLEOTIDE SEQUENCE [LARGE SCALE GENOMIC DNA]</scope>
    <source>
        <strain evidence="1 2">CBS 464.89</strain>
    </source>
</reference>
<dbReference type="Gene3D" id="3.80.10.10">
    <property type="entry name" value="Ribonuclease Inhibitor"/>
    <property type="match status" value="1"/>
</dbReference>
<name>A0A4Q9QC13_9APHY</name>